<dbReference type="AlphaFoldDB" id="A0A1V0UQV2"/>
<proteinExistence type="inferred from homology"/>
<feature type="domain" description="Glycosyltransferase 2-like" evidence="2">
    <location>
        <begin position="6"/>
        <end position="155"/>
    </location>
</feature>
<dbReference type="PANTHER" id="PTHR22916">
    <property type="entry name" value="GLYCOSYLTRANSFERASE"/>
    <property type="match status" value="1"/>
</dbReference>
<evidence type="ECO:0000256" key="1">
    <source>
        <dbReference type="ARBA" id="ARBA00006739"/>
    </source>
</evidence>
<dbReference type="EMBL" id="CP020557">
    <property type="protein sequence ID" value="ARF67487.1"/>
    <property type="molecule type" value="Genomic_DNA"/>
</dbReference>
<dbReference type="PANTHER" id="PTHR22916:SF3">
    <property type="entry name" value="UDP-GLCNAC:BETAGAL BETA-1,3-N-ACETYLGLUCOSAMINYLTRANSFERASE-LIKE PROTEIN 1"/>
    <property type="match status" value="1"/>
</dbReference>
<dbReference type="Proteomes" id="UP000192727">
    <property type="component" value="Chromosome"/>
</dbReference>
<evidence type="ECO:0000313" key="3">
    <source>
        <dbReference type="EMBL" id="ARF67487.1"/>
    </source>
</evidence>
<evidence type="ECO:0000259" key="2">
    <source>
        <dbReference type="Pfam" id="PF00535"/>
    </source>
</evidence>
<dbReference type="InterPro" id="IPR001173">
    <property type="entry name" value="Glyco_trans_2-like"/>
</dbReference>
<comment type="similarity">
    <text evidence="1">Belongs to the glycosyltransferase 2 family.</text>
</comment>
<protein>
    <submittedName>
        <fullName evidence="3">Glycosyl transferase</fullName>
    </submittedName>
</protein>
<name>A0A1V0UQV2_9BACL</name>
<organism evidence="3 4">
    <name type="scientific">Paenibacillus larvae subsp. pulvifaciens</name>
    <dbReference type="NCBI Taxonomy" id="1477"/>
    <lineage>
        <taxon>Bacteria</taxon>
        <taxon>Bacillati</taxon>
        <taxon>Bacillota</taxon>
        <taxon>Bacilli</taxon>
        <taxon>Bacillales</taxon>
        <taxon>Paenibacillaceae</taxon>
        <taxon>Paenibacillus</taxon>
    </lineage>
</organism>
<sequence length="239" mass="27967">MPDRVTIIIPVYNCPYVHQAIESALNQTYPHKEVLVIDDGSTLYKERIEPYLSQIHYIGKANGGTASALNYGISLASGEYIAWLSSDDQFYPLKVERQLQWMQEVGSRISFTSYDEINERNEIIKHNAAARFSSPSEFVRSFLTIDPVNGCTLMMHRDIPKQVGLFDETFRYTHDYDYWIRVLLTGIPIDFLDEPLTLYRWHEEMGTNKYHTQIKHEISVIQQKYEPYLTTIVERMKNR</sequence>
<dbReference type="GO" id="GO:0016758">
    <property type="term" value="F:hexosyltransferase activity"/>
    <property type="evidence" value="ECO:0007669"/>
    <property type="project" value="UniProtKB-ARBA"/>
</dbReference>
<dbReference type="Gene3D" id="3.90.550.10">
    <property type="entry name" value="Spore Coat Polysaccharide Biosynthesis Protein SpsA, Chain A"/>
    <property type="match status" value="1"/>
</dbReference>
<accession>A0A1V0UQV2</accession>
<evidence type="ECO:0000313" key="4">
    <source>
        <dbReference type="Proteomes" id="UP000192727"/>
    </source>
</evidence>
<dbReference type="RefSeq" id="WP_024094820.1">
    <property type="nucleotide sequence ID" value="NZ_CP020557.1"/>
</dbReference>
<keyword evidence="3" id="KW-0808">Transferase</keyword>
<dbReference type="Pfam" id="PF00535">
    <property type="entry name" value="Glycos_transf_2"/>
    <property type="match status" value="1"/>
</dbReference>
<dbReference type="SUPFAM" id="SSF53448">
    <property type="entry name" value="Nucleotide-diphospho-sugar transferases"/>
    <property type="match status" value="1"/>
</dbReference>
<reference evidence="3 4" key="1">
    <citation type="submission" date="2017-03" db="EMBL/GenBank/DDBJ databases">
        <title>Paenibacillus larvae genome sequencing.</title>
        <authorList>
            <person name="Dingman D.W."/>
        </authorList>
    </citation>
    <scope>NUCLEOTIDE SEQUENCE [LARGE SCALE GENOMIC DNA]</scope>
    <source>
        <strain evidence="3 4">SAG 10367</strain>
    </source>
</reference>
<gene>
    <name evidence="3" type="ORF">B7C51_06165</name>
</gene>
<dbReference type="InterPro" id="IPR029044">
    <property type="entry name" value="Nucleotide-diphossugar_trans"/>
</dbReference>